<reference evidence="2" key="1">
    <citation type="submission" date="2015-11" db="EMBL/GenBank/DDBJ databases">
        <title>De novo transcriptome assembly of four potential Pierce s Disease insect vectors from Arizona vineyards.</title>
        <authorList>
            <person name="Tassone E.E."/>
        </authorList>
    </citation>
    <scope>NUCLEOTIDE SEQUENCE</scope>
</reference>
<gene>
    <name evidence="2" type="ORF">g.31315</name>
    <name evidence="1" type="ORF">g.31316</name>
</gene>
<evidence type="ECO:0000313" key="1">
    <source>
        <dbReference type="EMBL" id="JAS93043.1"/>
    </source>
</evidence>
<feature type="non-terminal residue" evidence="2">
    <location>
        <position position="314"/>
    </location>
</feature>
<organism evidence="2">
    <name type="scientific">Homalodisca liturata</name>
    <dbReference type="NCBI Taxonomy" id="320908"/>
    <lineage>
        <taxon>Eukaryota</taxon>
        <taxon>Metazoa</taxon>
        <taxon>Ecdysozoa</taxon>
        <taxon>Arthropoda</taxon>
        <taxon>Hexapoda</taxon>
        <taxon>Insecta</taxon>
        <taxon>Pterygota</taxon>
        <taxon>Neoptera</taxon>
        <taxon>Paraneoptera</taxon>
        <taxon>Hemiptera</taxon>
        <taxon>Auchenorrhyncha</taxon>
        <taxon>Membracoidea</taxon>
        <taxon>Cicadellidae</taxon>
        <taxon>Cicadellinae</taxon>
        <taxon>Proconiini</taxon>
        <taxon>Homalodisca</taxon>
    </lineage>
</organism>
<evidence type="ECO:0000313" key="2">
    <source>
        <dbReference type="EMBL" id="JAT03112.1"/>
    </source>
</evidence>
<sequence length="314" mass="35232">MDGEIGLLSDEMLDLSLSFDSTAEFDLSFQRKSHISDNIFQNGDRLLNSIDNSLSVQKNVTANTTNYQSQNDSHNSTGVSEGLSLYYKQSPSTGKIKELKQVMLEANEAYNLWMTSQLILDSVKMCEKQVGGELSDRVKQIRASANLKQLTQLRSRSGEVLNILGLEEADVEAEANESLSVAESGELRDRVVTVLRATVHRLSTQRKELKGVLGVHCQKVTPADSVLCEERERLAVLHHQVRQQLEQAGQLLVDSNRTMQQLAQLVQRATQDLRVASYVSLKEKATFLHNNTSMLKHKMDQEAYMNQNHTKAIN</sequence>
<name>A0A1B6JV75_9HEMI</name>
<accession>A0A1B6JV75</accession>
<protein>
    <submittedName>
        <fullName evidence="2">Uncharacterized protein</fullName>
    </submittedName>
</protein>
<dbReference type="AlphaFoldDB" id="A0A1B6JV75"/>
<dbReference type="EMBL" id="GECU01004595">
    <property type="protein sequence ID" value="JAT03112.1"/>
    <property type="molecule type" value="Transcribed_RNA"/>
</dbReference>
<dbReference type="EMBL" id="GECU01014663">
    <property type="protein sequence ID" value="JAS93043.1"/>
    <property type="molecule type" value="Transcribed_RNA"/>
</dbReference>
<proteinExistence type="predicted"/>